<name>A0AAU9UFE6_EUPED</name>
<dbReference type="PROSITE" id="PS51808">
    <property type="entry name" value="CHCH"/>
    <property type="match status" value="1"/>
</dbReference>
<dbReference type="InterPro" id="IPR009069">
    <property type="entry name" value="Cys_alpha_HP_mot_SF"/>
</dbReference>
<proteinExistence type="inferred from homology"/>
<comment type="similarity">
    <text evidence="4">Belongs to the CHCHD7 family.</text>
</comment>
<organism evidence="6 7">
    <name type="scientific">Euphydryas editha</name>
    <name type="common">Edith's checkerspot</name>
    <dbReference type="NCBI Taxonomy" id="104508"/>
    <lineage>
        <taxon>Eukaryota</taxon>
        <taxon>Metazoa</taxon>
        <taxon>Ecdysozoa</taxon>
        <taxon>Arthropoda</taxon>
        <taxon>Hexapoda</taxon>
        <taxon>Insecta</taxon>
        <taxon>Pterygota</taxon>
        <taxon>Neoptera</taxon>
        <taxon>Endopterygota</taxon>
        <taxon>Lepidoptera</taxon>
        <taxon>Glossata</taxon>
        <taxon>Ditrysia</taxon>
        <taxon>Papilionoidea</taxon>
        <taxon>Nymphalidae</taxon>
        <taxon>Nymphalinae</taxon>
        <taxon>Euphydryas</taxon>
    </lineage>
</organism>
<reference evidence="6" key="1">
    <citation type="submission" date="2022-03" db="EMBL/GenBank/DDBJ databases">
        <authorList>
            <person name="Tunstrom K."/>
        </authorList>
    </citation>
    <scope>NUCLEOTIDE SEQUENCE</scope>
</reference>
<dbReference type="Proteomes" id="UP001153954">
    <property type="component" value="Unassembled WGS sequence"/>
</dbReference>
<protein>
    <recommendedName>
        <fullName evidence="5">Coiled-coil-helix-coiled-coil-helix domain-containing protein 7</fullName>
    </recommendedName>
</protein>
<evidence type="ECO:0000313" key="6">
    <source>
        <dbReference type="EMBL" id="CAH2097843.1"/>
    </source>
</evidence>
<keyword evidence="2" id="KW-0496">Mitochondrion</keyword>
<dbReference type="Pfam" id="PF02297">
    <property type="entry name" value="COX6B"/>
    <property type="match status" value="1"/>
</dbReference>
<accession>A0AAU9UFE6</accession>
<keyword evidence="7" id="KW-1185">Reference proteome</keyword>
<dbReference type="AlphaFoldDB" id="A0AAU9UFE6"/>
<evidence type="ECO:0000256" key="1">
    <source>
        <dbReference type="ARBA" id="ARBA00004569"/>
    </source>
</evidence>
<dbReference type="PANTHER" id="PTHR46811">
    <property type="entry name" value="COILED-COIL-HELIX-COILED-COIL-HELIX DOMAIN-CONTAINING PROTEIN 7"/>
    <property type="match status" value="1"/>
</dbReference>
<dbReference type="SUPFAM" id="SSF47072">
    <property type="entry name" value="Cysteine alpha-hairpin motif"/>
    <property type="match status" value="1"/>
</dbReference>
<evidence type="ECO:0000256" key="4">
    <source>
        <dbReference type="ARBA" id="ARBA00038205"/>
    </source>
</evidence>
<evidence type="ECO:0000313" key="7">
    <source>
        <dbReference type="Proteomes" id="UP001153954"/>
    </source>
</evidence>
<dbReference type="GO" id="GO:0033108">
    <property type="term" value="P:mitochondrial respiratory chain complex assembly"/>
    <property type="evidence" value="ECO:0007669"/>
    <property type="project" value="TreeGrafter"/>
</dbReference>
<dbReference type="InterPro" id="IPR048280">
    <property type="entry name" value="COX6B-like"/>
</dbReference>
<gene>
    <name evidence="6" type="ORF">EEDITHA_LOCUS13018</name>
</gene>
<keyword evidence="3" id="KW-1015">Disulfide bond</keyword>
<dbReference type="PANTHER" id="PTHR46811:SF1">
    <property type="entry name" value="COILED-COIL-HELIX-COILED-COIL-HELIX DOMAIN-CONTAINING PROTEIN 7"/>
    <property type="match status" value="1"/>
</dbReference>
<evidence type="ECO:0000256" key="5">
    <source>
        <dbReference type="ARBA" id="ARBA00039509"/>
    </source>
</evidence>
<dbReference type="Gene3D" id="1.10.287.1130">
    <property type="entry name" value="CytochromE C oxidase copper chaperone"/>
    <property type="match status" value="1"/>
</dbReference>
<sequence length="90" mass="10487">MTNTNLKNADAERLNPCLKEQQQSYECLNKNGYVQEKCEAYFDNYNTCKKFWSKVSKDRRARGLTPYLPDVADRETVKAEYLGKIKNNAL</sequence>
<dbReference type="GO" id="GO:0005758">
    <property type="term" value="C:mitochondrial intermembrane space"/>
    <property type="evidence" value="ECO:0007669"/>
    <property type="project" value="UniProtKB-SubCell"/>
</dbReference>
<evidence type="ECO:0000256" key="3">
    <source>
        <dbReference type="ARBA" id="ARBA00023157"/>
    </source>
</evidence>
<dbReference type="InterPro" id="IPR051040">
    <property type="entry name" value="COX23"/>
</dbReference>
<evidence type="ECO:0000256" key="2">
    <source>
        <dbReference type="ARBA" id="ARBA00023128"/>
    </source>
</evidence>
<comment type="subcellular location">
    <subcellularLocation>
        <location evidence="1">Mitochondrion intermembrane space</location>
    </subcellularLocation>
</comment>
<comment type="caution">
    <text evidence="6">The sequence shown here is derived from an EMBL/GenBank/DDBJ whole genome shotgun (WGS) entry which is preliminary data.</text>
</comment>
<dbReference type="EMBL" id="CAKOGL010000018">
    <property type="protein sequence ID" value="CAH2097843.1"/>
    <property type="molecule type" value="Genomic_DNA"/>
</dbReference>